<dbReference type="EMBL" id="BARU01010739">
    <property type="protein sequence ID" value="GAH36683.1"/>
    <property type="molecule type" value="Genomic_DNA"/>
</dbReference>
<proteinExistence type="predicted"/>
<organism evidence="1">
    <name type="scientific">marine sediment metagenome</name>
    <dbReference type="NCBI Taxonomy" id="412755"/>
    <lineage>
        <taxon>unclassified sequences</taxon>
        <taxon>metagenomes</taxon>
        <taxon>ecological metagenomes</taxon>
    </lineage>
</organism>
<protein>
    <submittedName>
        <fullName evidence="1">Uncharacterized protein</fullName>
    </submittedName>
</protein>
<gene>
    <name evidence="1" type="ORF">S03H2_20387</name>
</gene>
<sequence>MSLLKRYRDRRKRDKLYLPPPEQGFMTFLKRQLIQRGLIPTEKRFTPNKRLGIVLNRYCNLKCYSCCALGRNPKRDETTLDEIQAYVKNIEGYYPESVFMLYRGGTHSN</sequence>
<name>X1GUJ2_9ZZZZ</name>
<comment type="caution">
    <text evidence="1">The sequence shown here is derived from an EMBL/GenBank/DDBJ whole genome shotgun (WGS) entry which is preliminary data.</text>
</comment>
<evidence type="ECO:0000313" key="1">
    <source>
        <dbReference type="EMBL" id="GAH36683.1"/>
    </source>
</evidence>
<reference evidence="1" key="1">
    <citation type="journal article" date="2014" name="Front. Microbiol.">
        <title>High frequency of phylogenetically diverse reductive dehalogenase-homologous genes in deep subseafloor sedimentary metagenomes.</title>
        <authorList>
            <person name="Kawai M."/>
            <person name="Futagami T."/>
            <person name="Toyoda A."/>
            <person name="Takaki Y."/>
            <person name="Nishi S."/>
            <person name="Hori S."/>
            <person name="Arai W."/>
            <person name="Tsubouchi T."/>
            <person name="Morono Y."/>
            <person name="Uchiyama I."/>
            <person name="Ito T."/>
            <person name="Fujiyama A."/>
            <person name="Inagaki F."/>
            <person name="Takami H."/>
        </authorList>
    </citation>
    <scope>NUCLEOTIDE SEQUENCE</scope>
    <source>
        <strain evidence="1">Expedition CK06-06</strain>
    </source>
</reference>
<accession>X1GUJ2</accession>
<dbReference type="AlphaFoldDB" id="X1GUJ2"/>